<evidence type="ECO:0000256" key="1">
    <source>
        <dbReference type="ARBA" id="ARBA00005565"/>
    </source>
</evidence>
<dbReference type="HOGENOM" id="CLU_094234_2_1_9"/>
<dbReference type="eggNOG" id="COG2065">
    <property type="taxonomic scope" value="Bacteria"/>
</dbReference>
<evidence type="ECO:0000313" key="7">
    <source>
        <dbReference type="EMBL" id="ADZ83988.1"/>
    </source>
</evidence>
<evidence type="ECO:0000313" key="8">
    <source>
        <dbReference type="Proteomes" id="UP000008467"/>
    </source>
</evidence>
<keyword evidence="5 7" id="KW-0328">Glycosyltransferase</keyword>
<comment type="catalytic activity">
    <reaction evidence="5">
        <text>UMP + diphosphate = 5-phospho-alpha-D-ribose 1-diphosphate + uracil</text>
        <dbReference type="Rhea" id="RHEA:13017"/>
        <dbReference type="ChEBI" id="CHEBI:17568"/>
        <dbReference type="ChEBI" id="CHEBI:33019"/>
        <dbReference type="ChEBI" id="CHEBI:57865"/>
        <dbReference type="ChEBI" id="CHEBI:58017"/>
        <dbReference type="EC" id="2.4.2.9"/>
    </reaction>
</comment>
<dbReference type="GO" id="GO:0004845">
    <property type="term" value="F:uracil phosphoribosyltransferase activity"/>
    <property type="evidence" value="ECO:0007669"/>
    <property type="project" value="UniProtKB-UniRule"/>
</dbReference>
<dbReference type="InterPro" id="IPR029057">
    <property type="entry name" value="PRTase-like"/>
</dbReference>
<dbReference type="SUPFAM" id="SSF53271">
    <property type="entry name" value="PRTase-like"/>
    <property type="match status" value="1"/>
</dbReference>
<proteinExistence type="inferred from homology"/>
<keyword evidence="3 5" id="KW-0805">Transcription regulation</keyword>
<feature type="short sequence motif" description="PRPP-binding" evidence="5">
    <location>
        <begin position="103"/>
        <end position="115"/>
    </location>
</feature>
<comment type="function">
    <text evidence="5">Regulates transcriptional attenuation of the pyrimidine nucleotide (pyr) operon by binding in a uridine-dependent manner to specific sites on pyr mRNA. This disrupts an antiterminator hairpin in the RNA and favors formation of a downstream transcription terminator, leading to a reduced expression of downstream genes.</text>
</comment>
<evidence type="ECO:0000256" key="3">
    <source>
        <dbReference type="ARBA" id="ARBA00023015"/>
    </source>
</evidence>
<dbReference type="Pfam" id="PF00156">
    <property type="entry name" value="Pribosyltran"/>
    <property type="match status" value="1"/>
</dbReference>
<dbReference type="InterPro" id="IPR023050">
    <property type="entry name" value="PyrR"/>
</dbReference>
<name>F2JS51_CELLD</name>
<evidence type="ECO:0000259" key="6">
    <source>
        <dbReference type="Pfam" id="PF00156"/>
    </source>
</evidence>
<dbReference type="NCBIfam" id="NF003548">
    <property type="entry name" value="PRK05205.1-4"/>
    <property type="match status" value="1"/>
</dbReference>
<dbReference type="InterPro" id="IPR050137">
    <property type="entry name" value="PyrR_bifunctional"/>
</dbReference>
<dbReference type="CDD" id="cd06223">
    <property type="entry name" value="PRTases_typeI"/>
    <property type="match status" value="1"/>
</dbReference>
<dbReference type="PANTHER" id="PTHR11608">
    <property type="entry name" value="BIFUNCTIONAL PROTEIN PYRR"/>
    <property type="match status" value="1"/>
</dbReference>
<evidence type="ECO:0000256" key="2">
    <source>
        <dbReference type="ARBA" id="ARBA00022472"/>
    </source>
</evidence>
<dbReference type="InterPro" id="IPR000836">
    <property type="entry name" value="PRTase_dom"/>
</dbReference>
<reference evidence="7 8" key="1">
    <citation type="journal article" date="2011" name="J. Bacteriol.">
        <title>Complete genome sequence of the cellulose-degrading bacterium Cellulosilyticum lentocellum.</title>
        <authorList>
            <consortium name="US DOE Joint Genome Institute"/>
            <person name="Miller D.A."/>
            <person name="Suen G."/>
            <person name="Bruce D."/>
            <person name="Copeland A."/>
            <person name="Cheng J.F."/>
            <person name="Detter C."/>
            <person name="Goodwin L.A."/>
            <person name="Han C.S."/>
            <person name="Hauser L.J."/>
            <person name="Land M.L."/>
            <person name="Lapidus A."/>
            <person name="Lucas S."/>
            <person name="Meincke L."/>
            <person name="Pitluck S."/>
            <person name="Tapia R."/>
            <person name="Teshima H."/>
            <person name="Woyke T."/>
            <person name="Fox B.G."/>
            <person name="Angert E.R."/>
            <person name="Currie C.R."/>
        </authorList>
    </citation>
    <scope>NUCLEOTIDE SEQUENCE [LARGE SCALE GENOMIC DNA]</scope>
    <source>
        <strain evidence="8">ATCC 49066 / DSM 5427 / NCIMB 11756 / RHM5</strain>
    </source>
</reference>
<dbReference type="PANTHER" id="PTHR11608:SF0">
    <property type="entry name" value="BIFUNCTIONAL PROTEIN PYRR"/>
    <property type="match status" value="1"/>
</dbReference>
<keyword evidence="5 7" id="KW-0808">Transferase</keyword>
<dbReference type="AlphaFoldDB" id="F2JS51"/>
<dbReference type="KEGG" id="cle:Clole_2280"/>
<dbReference type="Proteomes" id="UP000008467">
    <property type="component" value="Chromosome"/>
</dbReference>
<protein>
    <recommendedName>
        <fullName evidence="5">Bifunctional protein PyrR</fullName>
    </recommendedName>
    <domain>
        <recommendedName>
            <fullName evidence="5">Pyrimidine operon regulatory protein</fullName>
        </recommendedName>
    </domain>
    <domain>
        <recommendedName>
            <fullName evidence="5">Uracil phosphoribosyltransferase</fullName>
            <shortName evidence="5">UPRTase</shortName>
            <ecNumber evidence="5">2.4.2.9</ecNumber>
        </recommendedName>
    </domain>
</protein>
<keyword evidence="5" id="KW-0694">RNA-binding</keyword>
<gene>
    <name evidence="5" type="primary">pyrR</name>
    <name evidence="7" type="ordered locus">Clole_2280</name>
</gene>
<dbReference type="STRING" id="642492.Clole_2280"/>
<sequence>MDFYMDEIKVLMDEAAMNRAVTRIAHEIIEANKGAKDLILIGIETRGVPLAKILSNKIKSIENSEVPVESINITFYRDDLEKKFDQPFTEAHSITSDINGKGVILVDDVIFTGRTVRAAMDALMDIGRPSFIKLATLIDRGHRELPIRPDFVGKNIPTSKKEIVQVRLKEVDSESVVRLVSKG</sequence>
<dbReference type="EMBL" id="CP002582">
    <property type="protein sequence ID" value="ADZ83988.1"/>
    <property type="molecule type" value="Genomic_DNA"/>
</dbReference>
<comment type="function">
    <text evidence="5">Also displays a weak uracil phosphoribosyltransferase activity which is not physiologically significant.</text>
</comment>
<dbReference type="Gene3D" id="3.40.50.2020">
    <property type="match status" value="1"/>
</dbReference>
<organism evidence="7 8">
    <name type="scientific">Cellulosilyticum lentocellum (strain ATCC 49066 / DSM 5427 / NCIMB 11756 / RHM5)</name>
    <name type="common">Clostridium lentocellum</name>
    <dbReference type="NCBI Taxonomy" id="642492"/>
    <lineage>
        <taxon>Bacteria</taxon>
        <taxon>Bacillati</taxon>
        <taxon>Bacillota</taxon>
        <taxon>Clostridia</taxon>
        <taxon>Lachnospirales</taxon>
        <taxon>Cellulosilyticaceae</taxon>
        <taxon>Cellulosilyticum</taxon>
    </lineage>
</organism>
<evidence type="ECO:0000256" key="5">
    <source>
        <dbReference type="HAMAP-Rule" id="MF_01219"/>
    </source>
</evidence>
<dbReference type="GO" id="GO:0006353">
    <property type="term" value="P:DNA-templated transcription termination"/>
    <property type="evidence" value="ECO:0007669"/>
    <property type="project" value="UniProtKB-UniRule"/>
</dbReference>
<keyword evidence="4 5" id="KW-0804">Transcription</keyword>
<comment type="subunit">
    <text evidence="5">Homodimer and homohexamer; in equilibrium.</text>
</comment>
<dbReference type="NCBIfam" id="NF003549">
    <property type="entry name" value="PRK05205.1-5"/>
    <property type="match status" value="1"/>
</dbReference>
<keyword evidence="2 5" id="KW-0806">Transcription termination</keyword>
<dbReference type="FunFam" id="3.40.50.2020:FF:000020">
    <property type="entry name" value="Bifunctional protein PyrR"/>
    <property type="match status" value="1"/>
</dbReference>
<dbReference type="GO" id="GO:0003723">
    <property type="term" value="F:RNA binding"/>
    <property type="evidence" value="ECO:0007669"/>
    <property type="project" value="UniProtKB-UniRule"/>
</dbReference>
<accession>F2JS51</accession>
<evidence type="ECO:0000256" key="4">
    <source>
        <dbReference type="ARBA" id="ARBA00023163"/>
    </source>
</evidence>
<feature type="domain" description="Phosphoribosyltransferase" evidence="6">
    <location>
        <begin position="14"/>
        <end position="170"/>
    </location>
</feature>
<comment type="similarity">
    <text evidence="1 5">Belongs to the purine/pyrimidine phosphoribosyltransferase family. PyrR subfamily.</text>
</comment>
<dbReference type="EC" id="2.4.2.9" evidence="5"/>
<dbReference type="HAMAP" id="MF_01219">
    <property type="entry name" value="PyrR"/>
    <property type="match status" value="1"/>
</dbReference>
<keyword evidence="8" id="KW-1185">Reference proteome</keyword>